<keyword evidence="2" id="KW-1185">Reference proteome</keyword>
<name>A0A8S4PGD8_OWEFU</name>
<evidence type="ECO:0000313" key="1">
    <source>
        <dbReference type="EMBL" id="CAH1792647.1"/>
    </source>
</evidence>
<reference evidence="1" key="1">
    <citation type="submission" date="2022-03" db="EMBL/GenBank/DDBJ databases">
        <authorList>
            <person name="Martin C."/>
        </authorList>
    </citation>
    <scope>NUCLEOTIDE SEQUENCE</scope>
</reference>
<dbReference type="AlphaFoldDB" id="A0A8S4PGD8"/>
<gene>
    <name evidence="1" type="ORF">OFUS_LOCUS17591</name>
</gene>
<dbReference type="EMBL" id="CAIIXF020000008">
    <property type="protein sequence ID" value="CAH1792647.1"/>
    <property type="molecule type" value="Genomic_DNA"/>
</dbReference>
<dbReference type="Proteomes" id="UP000749559">
    <property type="component" value="Unassembled WGS sequence"/>
</dbReference>
<comment type="caution">
    <text evidence="1">The sequence shown here is derived from an EMBL/GenBank/DDBJ whole genome shotgun (WGS) entry which is preliminary data.</text>
</comment>
<sequence length="108" mass="12735">KIRTNEGGKQEKCLSTLKLCGFPSSMIAWSFQIRGKSDICGIFSVFYIYHFSSHLQNIINIFTCHKLSYRFELNSRTQLWDDERFSTGIHIQIYCRILDDDMKIHIHV</sequence>
<accession>A0A8S4PGD8</accession>
<proteinExistence type="predicted"/>
<feature type="non-terminal residue" evidence="1">
    <location>
        <position position="1"/>
    </location>
</feature>
<protein>
    <submittedName>
        <fullName evidence="1">Uncharacterized protein</fullName>
    </submittedName>
</protein>
<organism evidence="1 2">
    <name type="scientific">Owenia fusiformis</name>
    <name type="common">Polychaete worm</name>
    <dbReference type="NCBI Taxonomy" id="6347"/>
    <lineage>
        <taxon>Eukaryota</taxon>
        <taxon>Metazoa</taxon>
        <taxon>Spiralia</taxon>
        <taxon>Lophotrochozoa</taxon>
        <taxon>Annelida</taxon>
        <taxon>Polychaeta</taxon>
        <taxon>Sedentaria</taxon>
        <taxon>Canalipalpata</taxon>
        <taxon>Sabellida</taxon>
        <taxon>Oweniida</taxon>
        <taxon>Oweniidae</taxon>
        <taxon>Owenia</taxon>
    </lineage>
</organism>
<evidence type="ECO:0000313" key="2">
    <source>
        <dbReference type="Proteomes" id="UP000749559"/>
    </source>
</evidence>